<organism evidence="2">
    <name type="scientific">Sesamum latifolium</name>
    <dbReference type="NCBI Taxonomy" id="2727402"/>
    <lineage>
        <taxon>Eukaryota</taxon>
        <taxon>Viridiplantae</taxon>
        <taxon>Streptophyta</taxon>
        <taxon>Embryophyta</taxon>
        <taxon>Tracheophyta</taxon>
        <taxon>Spermatophyta</taxon>
        <taxon>Magnoliopsida</taxon>
        <taxon>eudicotyledons</taxon>
        <taxon>Gunneridae</taxon>
        <taxon>Pentapetalae</taxon>
        <taxon>asterids</taxon>
        <taxon>lamiids</taxon>
        <taxon>Lamiales</taxon>
        <taxon>Pedaliaceae</taxon>
        <taxon>Sesamum</taxon>
    </lineage>
</organism>
<protein>
    <recommendedName>
        <fullName evidence="1">DUF4283 domain-containing protein</fullName>
    </recommendedName>
</protein>
<dbReference type="Pfam" id="PF14111">
    <property type="entry name" value="DUF4283"/>
    <property type="match status" value="1"/>
</dbReference>
<name>A0AAW2U264_9LAMI</name>
<reference evidence="2" key="2">
    <citation type="journal article" date="2024" name="Plant">
        <title>Genomic evolution and insights into agronomic trait innovations of Sesamum species.</title>
        <authorList>
            <person name="Miao H."/>
            <person name="Wang L."/>
            <person name="Qu L."/>
            <person name="Liu H."/>
            <person name="Sun Y."/>
            <person name="Le M."/>
            <person name="Wang Q."/>
            <person name="Wei S."/>
            <person name="Zheng Y."/>
            <person name="Lin W."/>
            <person name="Duan Y."/>
            <person name="Cao H."/>
            <person name="Xiong S."/>
            <person name="Wang X."/>
            <person name="Wei L."/>
            <person name="Li C."/>
            <person name="Ma Q."/>
            <person name="Ju M."/>
            <person name="Zhao R."/>
            <person name="Li G."/>
            <person name="Mu C."/>
            <person name="Tian Q."/>
            <person name="Mei H."/>
            <person name="Zhang T."/>
            <person name="Gao T."/>
            <person name="Zhang H."/>
        </authorList>
    </citation>
    <scope>NUCLEOTIDE SEQUENCE</scope>
    <source>
        <strain evidence="2">KEN1</strain>
    </source>
</reference>
<dbReference type="EMBL" id="JACGWN010000013">
    <property type="protein sequence ID" value="KAL0411088.1"/>
    <property type="molecule type" value="Genomic_DNA"/>
</dbReference>
<dbReference type="InterPro" id="IPR025558">
    <property type="entry name" value="DUF4283"/>
</dbReference>
<sequence>MFIGNVALCTTLTPFDLVDKIVVAFNNSSHKTLSFVPPSTQNGEIIVRPLLEMIREGSRRWACTTVRYFLGKKPYFHHLNEYVCYVWPGVKDVTATTNGFYFFQFKTEAAMEKKIEGGPWFF</sequence>
<evidence type="ECO:0000259" key="1">
    <source>
        <dbReference type="Pfam" id="PF14111"/>
    </source>
</evidence>
<gene>
    <name evidence="2" type="ORF">Slati_3698500</name>
</gene>
<accession>A0AAW2U264</accession>
<proteinExistence type="predicted"/>
<dbReference type="AlphaFoldDB" id="A0AAW2U264"/>
<evidence type="ECO:0000313" key="2">
    <source>
        <dbReference type="EMBL" id="KAL0411088.1"/>
    </source>
</evidence>
<reference evidence="2" key="1">
    <citation type="submission" date="2020-06" db="EMBL/GenBank/DDBJ databases">
        <authorList>
            <person name="Li T."/>
            <person name="Hu X."/>
            <person name="Zhang T."/>
            <person name="Song X."/>
            <person name="Zhang H."/>
            <person name="Dai N."/>
            <person name="Sheng W."/>
            <person name="Hou X."/>
            <person name="Wei L."/>
        </authorList>
    </citation>
    <scope>NUCLEOTIDE SEQUENCE</scope>
    <source>
        <strain evidence="2">KEN1</strain>
        <tissue evidence="2">Leaf</tissue>
    </source>
</reference>
<feature type="domain" description="DUF4283" evidence="1">
    <location>
        <begin position="60"/>
        <end position="122"/>
    </location>
</feature>
<comment type="caution">
    <text evidence="2">The sequence shown here is derived from an EMBL/GenBank/DDBJ whole genome shotgun (WGS) entry which is preliminary data.</text>
</comment>